<gene>
    <name evidence="2" type="ORF">BO80DRAFT_79647</name>
</gene>
<feature type="region of interest" description="Disordered" evidence="1">
    <location>
        <begin position="71"/>
        <end position="93"/>
    </location>
</feature>
<keyword evidence="3" id="KW-1185">Reference proteome</keyword>
<evidence type="ECO:0000313" key="2">
    <source>
        <dbReference type="EMBL" id="RAL05732.1"/>
    </source>
</evidence>
<dbReference type="VEuPathDB" id="FungiDB:BO80DRAFT_79647"/>
<organism evidence="2 3">
    <name type="scientific">Aspergillus ibericus CBS 121593</name>
    <dbReference type="NCBI Taxonomy" id="1448316"/>
    <lineage>
        <taxon>Eukaryota</taxon>
        <taxon>Fungi</taxon>
        <taxon>Dikarya</taxon>
        <taxon>Ascomycota</taxon>
        <taxon>Pezizomycotina</taxon>
        <taxon>Eurotiomycetes</taxon>
        <taxon>Eurotiomycetidae</taxon>
        <taxon>Eurotiales</taxon>
        <taxon>Aspergillaceae</taxon>
        <taxon>Aspergillus</taxon>
        <taxon>Aspergillus subgen. Circumdati</taxon>
    </lineage>
</organism>
<dbReference type="OrthoDB" id="4489513at2759"/>
<dbReference type="Proteomes" id="UP000249402">
    <property type="component" value="Unassembled WGS sequence"/>
</dbReference>
<sequence length="93" mass="10561">MYLPTLTRTTPYNRSRRNTREKLMDHLKSPQITMGTILTSTNHGIDRQGFECADTLQIPVVSFIVEVEQDWRRSSSSAQSVDSGQSTRTSLDN</sequence>
<evidence type="ECO:0000256" key="1">
    <source>
        <dbReference type="SAM" id="MobiDB-lite"/>
    </source>
</evidence>
<evidence type="ECO:0000313" key="3">
    <source>
        <dbReference type="Proteomes" id="UP000249402"/>
    </source>
</evidence>
<dbReference type="AlphaFoldDB" id="A0A395HD25"/>
<dbReference type="RefSeq" id="XP_025580059.1">
    <property type="nucleotide sequence ID" value="XM_025724793.1"/>
</dbReference>
<reference evidence="2 3" key="1">
    <citation type="submission" date="2018-02" db="EMBL/GenBank/DDBJ databases">
        <title>The genomes of Aspergillus section Nigri reveals drivers in fungal speciation.</title>
        <authorList>
            <consortium name="DOE Joint Genome Institute"/>
            <person name="Vesth T.C."/>
            <person name="Nybo J."/>
            <person name="Theobald S."/>
            <person name="Brandl J."/>
            <person name="Frisvad J.C."/>
            <person name="Nielsen K.F."/>
            <person name="Lyhne E.K."/>
            <person name="Kogle M.E."/>
            <person name="Kuo A."/>
            <person name="Riley R."/>
            <person name="Clum A."/>
            <person name="Nolan M."/>
            <person name="Lipzen A."/>
            <person name="Salamov A."/>
            <person name="Henrissat B."/>
            <person name="Wiebenga A."/>
            <person name="De vries R.P."/>
            <person name="Grigoriev I.V."/>
            <person name="Mortensen U.H."/>
            <person name="Andersen M.R."/>
            <person name="Baker S.E."/>
        </authorList>
    </citation>
    <scope>NUCLEOTIDE SEQUENCE [LARGE SCALE GENOMIC DNA]</scope>
    <source>
        <strain evidence="2 3">CBS 121593</strain>
    </source>
</reference>
<name>A0A395HD25_9EURO</name>
<protein>
    <submittedName>
        <fullName evidence="2">Uncharacterized protein</fullName>
    </submittedName>
</protein>
<feature type="compositionally biased region" description="Low complexity" evidence="1">
    <location>
        <begin position="74"/>
        <end position="86"/>
    </location>
</feature>
<dbReference type="GeneID" id="37229658"/>
<proteinExistence type="predicted"/>
<accession>A0A395HD25</accession>
<dbReference type="EMBL" id="KZ824420">
    <property type="protein sequence ID" value="RAL05732.1"/>
    <property type="molecule type" value="Genomic_DNA"/>
</dbReference>